<dbReference type="InterPro" id="IPR023214">
    <property type="entry name" value="HAD_sf"/>
</dbReference>
<dbReference type="NCBIfam" id="TIGR00099">
    <property type="entry name" value="Cof-subfamily"/>
    <property type="match status" value="1"/>
</dbReference>
<dbReference type="SFLD" id="SFLDG01140">
    <property type="entry name" value="C2.B:_Phosphomannomutase_and_P"/>
    <property type="match status" value="1"/>
</dbReference>
<dbReference type="Proteomes" id="UP000285120">
    <property type="component" value="Unassembled WGS sequence"/>
</dbReference>
<gene>
    <name evidence="1" type="ORF">ATL39_1540</name>
</gene>
<dbReference type="InterPro" id="IPR036412">
    <property type="entry name" value="HAD-like_sf"/>
</dbReference>
<dbReference type="GO" id="GO:0000287">
    <property type="term" value="F:magnesium ion binding"/>
    <property type="evidence" value="ECO:0007669"/>
    <property type="project" value="TreeGrafter"/>
</dbReference>
<organism evidence="1 2">
    <name type="scientific">Sinobaca qinghaiensis</name>
    <dbReference type="NCBI Taxonomy" id="342944"/>
    <lineage>
        <taxon>Bacteria</taxon>
        <taxon>Bacillati</taxon>
        <taxon>Bacillota</taxon>
        <taxon>Bacilli</taxon>
        <taxon>Bacillales</taxon>
        <taxon>Sporolactobacillaceae</taxon>
        <taxon>Sinobaca</taxon>
    </lineage>
</organism>
<evidence type="ECO:0008006" key="3">
    <source>
        <dbReference type="Google" id="ProtNLM"/>
    </source>
</evidence>
<dbReference type="GO" id="GO:0005829">
    <property type="term" value="C:cytosol"/>
    <property type="evidence" value="ECO:0007669"/>
    <property type="project" value="TreeGrafter"/>
</dbReference>
<evidence type="ECO:0000313" key="1">
    <source>
        <dbReference type="EMBL" id="RKD73249.1"/>
    </source>
</evidence>
<comment type="caution">
    <text evidence="1">The sequence shown here is derived from an EMBL/GenBank/DDBJ whole genome shotgun (WGS) entry which is preliminary data.</text>
</comment>
<reference evidence="1 2" key="1">
    <citation type="submission" date="2018-09" db="EMBL/GenBank/DDBJ databases">
        <title>Genomic Encyclopedia of Archaeal and Bacterial Type Strains, Phase II (KMG-II): from individual species to whole genera.</title>
        <authorList>
            <person name="Goeker M."/>
        </authorList>
    </citation>
    <scope>NUCLEOTIDE SEQUENCE [LARGE SCALE GENOMIC DNA]</scope>
    <source>
        <strain evidence="1 2">DSM 17008</strain>
    </source>
</reference>
<dbReference type="Gene3D" id="3.30.1240.10">
    <property type="match status" value="1"/>
</dbReference>
<dbReference type="InterPro" id="IPR000150">
    <property type="entry name" value="Cof"/>
</dbReference>
<dbReference type="SUPFAM" id="SSF56784">
    <property type="entry name" value="HAD-like"/>
    <property type="match status" value="1"/>
</dbReference>
<dbReference type="Gene3D" id="3.40.50.1000">
    <property type="entry name" value="HAD superfamily/HAD-like"/>
    <property type="match status" value="1"/>
</dbReference>
<dbReference type="SFLD" id="SFLDG01144">
    <property type="entry name" value="C2.B.4:_PGP_Like"/>
    <property type="match status" value="1"/>
</dbReference>
<dbReference type="AlphaFoldDB" id="A0A419V3Z3"/>
<sequence>MKTIAIDMDGTLLHEDGYITKENATALEKLQENGDKVVIATGRGMPDVQRLLKEVNVKPDGIISLNGAIISWGEEIIREVHMIREDAVALMHWLDEQQIYYHAYTNKGIYTPPQSSDYFRSDLDAFTATLDNGNEVNERIWNVAEGHRRKSKMKDLPTPEFIEENQITVYKFLILSMLGEKLQGCRNSWEDQESIHITSSGRDNLEIMHPSTQKGIGLMHLTEHAGLSMDKTYAIGDNFNDLPMFEKAATSIAMGNAEPEVKKAATFETTHHNESGVAHAIETFVLNTPAGSSLT</sequence>
<dbReference type="PANTHER" id="PTHR10000:SF55">
    <property type="entry name" value="5-AMINO-6-(5-PHOSPHO-D-RIBITYLAMINO)URACIL PHOSPHATASE YCSE"/>
    <property type="match status" value="1"/>
</dbReference>
<dbReference type="SFLD" id="SFLDS00003">
    <property type="entry name" value="Haloacid_Dehalogenase"/>
    <property type="match status" value="1"/>
</dbReference>
<name>A0A419V3Z3_9BACL</name>
<proteinExistence type="predicted"/>
<accession>A0A419V3Z3</accession>
<dbReference type="PROSITE" id="PS01229">
    <property type="entry name" value="COF_2"/>
    <property type="match status" value="1"/>
</dbReference>
<dbReference type="EMBL" id="RAPK01000008">
    <property type="protein sequence ID" value="RKD73249.1"/>
    <property type="molecule type" value="Genomic_DNA"/>
</dbReference>
<keyword evidence="2" id="KW-1185">Reference proteome</keyword>
<dbReference type="InterPro" id="IPR006379">
    <property type="entry name" value="HAD-SF_hydro_IIB"/>
</dbReference>
<dbReference type="RefSeq" id="WP_170146869.1">
    <property type="nucleotide sequence ID" value="NZ_RAPK01000008.1"/>
</dbReference>
<protein>
    <recommendedName>
        <fullName evidence="3">Cof subfamily protein (Haloacid dehalogenase superfamily)/HAD superfamily hydrolase (TIGR01484 family)</fullName>
    </recommendedName>
</protein>
<evidence type="ECO:0000313" key="2">
    <source>
        <dbReference type="Proteomes" id="UP000285120"/>
    </source>
</evidence>
<dbReference type="Pfam" id="PF08282">
    <property type="entry name" value="Hydrolase_3"/>
    <property type="match status" value="1"/>
</dbReference>
<dbReference type="GO" id="GO:0016791">
    <property type="term" value="F:phosphatase activity"/>
    <property type="evidence" value="ECO:0007669"/>
    <property type="project" value="TreeGrafter"/>
</dbReference>
<dbReference type="NCBIfam" id="TIGR01484">
    <property type="entry name" value="HAD-SF-IIB"/>
    <property type="match status" value="1"/>
</dbReference>
<dbReference type="PANTHER" id="PTHR10000">
    <property type="entry name" value="PHOSPHOSERINE PHOSPHATASE"/>
    <property type="match status" value="1"/>
</dbReference>
<dbReference type="CDD" id="cd07516">
    <property type="entry name" value="HAD_Pase"/>
    <property type="match status" value="1"/>
</dbReference>